<dbReference type="InterPro" id="IPR019734">
    <property type="entry name" value="TPR_rpt"/>
</dbReference>
<sequence>MYYQYRFTYKSGQFCLLLNIMRMSTTEWGYVASKRSGTLVAAKGRCYYDGDRQRHGTRQRRSSLQTMGNGRLPLSSYVAVALLVPLGITRALSGPSPADLLGWAAARASAGDLAGSIGGFLDLIDRFPDVVEGYANAGALLERVGDRSRARSVYMDGFRRDPKVNLVQTTPRGVIAGRLCAILLDESATRRGEHVEKRRQLLINRHVAEARHLDPLDVHAAIRELESAVGGDDRFLYRACRAHRKHQPNSAQAWLDIGRMHVLKGDYPAAVKPLEKAKSLAMLDRKQPPDELIVLLDDVYDFMGKVNFVTGSIDRAIAFRRDAVRNAPTSSNLFSLAMTLMQTPAKDDEAARTYREAYRANVNEVNLKLPLSKHRVFVESWDDFADSVEVLGDPESWSGPQAGQVYNFRESHLYGSDLRASFTEKQIIVSTITNVVMESSSGVLYTDSKAFFTSHVSPPSDYTGGTRANQHIIRIDHPCVSAVPANTQNWYHWLVEGLAMLLIGIHVFPDHHILLPDNAFARDAVLTFGLPEDRVVYYDSGARHRLDHGTKVYHFKILHRVDWRDVPGLGLSGHPGDHWRIVQPPARALLHVRHSVLSRVMEGHSSRSPNVVYISRKGNPRASRTVLNENRLIEAIRGRVGSHCLHVFEGTATLLEQATLFSKADIVISSHGAGLANLLFARQDPDLIYFPLSPAVDHCFGNIAAAVGAAVVVIPELSASWSGQYNATDAAIARVLASLDEVVQKRQWSKGDVCSDRMHVESGRAEL</sequence>
<dbReference type="Pfam" id="PF04577">
    <property type="entry name" value="Glyco_transf_61"/>
    <property type="match status" value="1"/>
</dbReference>
<organism evidence="6 8">
    <name type="scientific">Plasmodiophora brassicae</name>
    <name type="common">Clubroot disease agent</name>
    <dbReference type="NCBI Taxonomy" id="37360"/>
    <lineage>
        <taxon>Eukaryota</taxon>
        <taxon>Sar</taxon>
        <taxon>Rhizaria</taxon>
        <taxon>Endomyxa</taxon>
        <taxon>Phytomyxea</taxon>
        <taxon>Plasmodiophorida</taxon>
        <taxon>Plasmodiophoridae</taxon>
        <taxon>Plasmodiophora</taxon>
    </lineage>
</organism>
<dbReference type="Proteomes" id="UP000290189">
    <property type="component" value="Unassembled WGS sequence"/>
</dbReference>
<keyword evidence="2" id="KW-0808">Transferase</keyword>
<dbReference type="PANTHER" id="PTHR20961">
    <property type="entry name" value="GLYCOSYLTRANSFERASE"/>
    <property type="match status" value="1"/>
</dbReference>
<evidence type="ECO:0000313" key="6">
    <source>
        <dbReference type="EMBL" id="CEO96258.1"/>
    </source>
</evidence>
<dbReference type="OrthoDB" id="529273at2759"/>
<evidence type="ECO:0000313" key="7">
    <source>
        <dbReference type="EMBL" id="SPQ99192.1"/>
    </source>
</evidence>
<evidence type="ECO:0000256" key="3">
    <source>
        <dbReference type="ARBA" id="ARBA00023180"/>
    </source>
</evidence>
<reference evidence="7 9" key="2">
    <citation type="submission" date="2018-03" db="EMBL/GenBank/DDBJ databases">
        <authorList>
            <person name="Fogelqvist J."/>
        </authorList>
    </citation>
    <scope>NUCLEOTIDE SEQUENCE [LARGE SCALE GENOMIC DNA]</scope>
</reference>
<feature type="domain" description="Glycosyltransferase 61 catalytic" evidence="5">
    <location>
        <begin position="490"/>
        <end position="684"/>
    </location>
</feature>
<evidence type="ECO:0000259" key="5">
    <source>
        <dbReference type="Pfam" id="PF04577"/>
    </source>
</evidence>
<evidence type="ECO:0000256" key="4">
    <source>
        <dbReference type="PROSITE-ProRule" id="PRU00339"/>
    </source>
</evidence>
<proteinExistence type="predicted"/>
<keyword evidence="1" id="KW-0328">Glycosyltransferase</keyword>
<evidence type="ECO:0000256" key="1">
    <source>
        <dbReference type="ARBA" id="ARBA00022676"/>
    </source>
</evidence>
<keyword evidence="4" id="KW-0802">TPR repeat</keyword>
<dbReference type="InterPro" id="IPR007657">
    <property type="entry name" value="Glycosyltransferase_61"/>
</dbReference>
<evidence type="ECO:0000313" key="8">
    <source>
        <dbReference type="Proteomes" id="UP000039324"/>
    </source>
</evidence>
<protein>
    <recommendedName>
        <fullName evidence="5">Glycosyltransferase 61 catalytic domain-containing protein</fullName>
    </recommendedName>
</protein>
<dbReference type="PROSITE" id="PS50005">
    <property type="entry name" value="TPR"/>
    <property type="match status" value="1"/>
</dbReference>
<feature type="repeat" description="TPR" evidence="4">
    <location>
        <begin position="251"/>
        <end position="284"/>
    </location>
</feature>
<dbReference type="InterPro" id="IPR011990">
    <property type="entry name" value="TPR-like_helical_dom_sf"/>
</dbReference>
<gene>
    <name evidence="6" type="ORF">PBRA_004929</name>
    <name evidence="7" type="ORF">PLBR_LOCUS6407</name>
</gene>
<keyword evidence="3" id="KW-0325">Glycoprotein</keyword>
<dbReference type="InterPro" id="IPR049625">
    <property type="entry name" value="Glyco_transf_61_cat"/>
</dbReference>
<name>A0A0G4IM49_PLABS</name>
<dbReference type="Proteomes" id="UP000039324">
    <property type="component" value="Unassembled WGS sequence"/>
</dbReference>
<accession>A0A0G4IM49</accession>
<dbReference type="Gene3D" id="1.25.40.10">
    <property type="entry name" value="Tetratricopeptide repeat domain"/>
    <property type="match status" value="1"/>
</dbReference>
<reference evidence="6 8" key="1">
    <citation type="submission" date="2015-02" db="EMBL/GenBank/DDBJ databases">
        <authorList>
            <person name="Chooi Y.-H."/>
        </authorList>
    </citation>
    <scope>NUCLEOTIDE SEQUENCE [LARGE SCALE GENOMIC DNA]</scope>
    <source>
        <strain evidence="6">E3</strain>
    </source>
</reference>
<dbReference type="GO" id="GO:0016757">
    <property type="term" value="F:glycosyltransferase activity"/>
    <property type="evidence" value="ECO:0007669"/>
    <property type="project" value="UniProtKB-KW"/>
</dbReference>
<evidence type="ECO:0000256" key="2">
    <source>
        <dbReference type="ARBA" id="ARBA00022679"/>
    </source>
</evidence>
<evidence type="ECO:0000313" key="9">
    <source>
        <dbReference type="Proteomes" id="UP000290189"/>
    </source>
</evidence>
<keyword evidence="8" id="KW-1185">Reference proteome</keyword>
<keyword evidence="7" id="KW-0496">Mitochondrion</keyword>
<geneLocation type="mitochondrion" evidence="7"/>
<dbReference type="SUPFAM" id="SSF48452">
    <property type="entry name" value="TPR-like"/>
    <property type="match status" value="1"/>
</dbReference>
<dbReference type="EMBL" id="CDSF01000057">
    <property type="protein sequence ID" value="CEO96258.1"/>
    <property type="molecule type" value="Genomic_DNA"/>
</dbReference>
<dbReference type="AlphaFoldDB" id="A0A0G4IM49"/>
<dbReference type="EMBL" id="OVEO01000011">
    <property type="protein sequence ID" value="SPQ99192.1"/>
    <property type="molecule type" value="Genomic_DNA"/>
</dbReference>